<organism evidence="4 5">
    <name type="scientific">Halocalculus aciditolerans</name>
    <dbReference type="NCBI Taxonomy" id="1383812"/>
    <lineage>
        <taxon>Archaea</taxon>
        <taxon>Methanobacteriati</taxon>
        <taxon>Methanobacteriota</taxon>
        <taxon>Stenosarchaea group</taxon>
        <taxon>Halobacteria</taxon>
        <taxon>Halobacteriales</taxon>
        <taxon>Halobacteriaceae</taxon>
        <taxon>Halocalculus</taxon>
    </lineage>
</organism>
<accession>A0A830FJ02</accession>
<evidence type="ECO:0000313" key="5">
    <source>
        <dbReference type="Proteomes" id="UP000607197"/>
    </source>
</evidence>
<dbReference type="AlphaFoldDB" id="A0A830FJ02"/>
<gene>
    <name evidence="4" type="ORF">GCM10009039_07530</name>
</gene>
<evidence type="ECO:0000313" key="4">
    <source>
        <dbReference type="EMBL" id="GGL51711.1"/>
    </source>
</evidence>
<reference evidence="4" key="2">
    <citation type="submission" date="2020-09" db="EMBL/GenBank/DDBJ databases">
        <authorList>
            <person name="Sun Q."/>
            <person name="Ohkuma M."/>
        </authorList>
    </citation>
    <scope>NUCLEOTIDE SEQUENCE</scope>
    <source>
        <strain evidence="4">JCM 19596</strain>
    </source>
</reference>
<keyword evidence="5" id="KW-1185">Reference proteome</keyword>
<protein>
    <submittedName>
        <fullName evidence="4">CBS domain-containing protein</fullName>
    </submittedName>
</protein>
<dbReference type="Gene3D" id="3.10.580.10">
    <property type="entry name" value="CBS-domain"/>
    <property type="match status" value="2"/>
</dbReference>
<dbReference type="InterPro" id="IPR000644">
    <property type="entry name" value="CBS_dom"/>
</dbReference>
<evidence type="ECO:0000256" key="1">
    <source>
        <dbReference type="ARBA" id="ARBA00023122"/>
    </source>
</evidence>
<dbReference type="Proteomes" id="UP000607197">
    <property type="component" value="Unassembled WGS sequence"/>
</dbReference>
<dbReference type="InterPro" id="IPR051257">
    <property type="entry name" value="Diverse_CBS-Domain"/>
</dbReference>
<dbReference type="PROSITE" id="PS51371">
    <property type="entry name" value="CBS"/>
    <property type="match status" value="2"/>
</dbReference>
<dbReference type="InterPro" id="IPR046342">
    <property type="entry name" value="CBS_dom_sf"/>
</dbReference>
<dbReference type="RefSeq" id="WP_188975991.1">
    <property type="nucleotide sequence ID" value="NZ_BMPG01000001.1"/>
</dbReference>
<dbReference type="SMART" id="SM00116">
    <property type="entry name" value="CBS"/>
    <property type="match status" value="2"/>
</dbReference>
<feature type="domain" description="CBS" evidence="3">
    <location>
        <begin position="9"/>
        <end position="67"/>
    </location>
</feature>
<evidence type="ECO:0000256" key="2">
    <source>
        <dbReference type="PROSITE-ProRule" id="PRU00703"/>
    </source>
</evidence>
<dbReference type="Pfam" id="PF00571">
    <property type="entry name" value="CBS"/>
    <property type="match status" value="2"/>
</dbReference>
<dbReference type="OrthoDB" id="43333at2157"/>
<proteinExistence type="predicted"/>
<name>A0A830FJ02_9EURY</name>
<evidence type="ECO:0000259" key="3">
    <source>
        <dbReference type="PROSITE" id="PS51371"/>
    </source>
</evidence>
<comment type="caution">
    <text evidence="4">The sequence shown here is derived from an EMBL/GenBank/DDBJ whole genome shotgun (WGS) entry which is preliminary data.</text>
</comment>
<dbReference type="PANTHER" id="PTHR43080:SF2">
    <property type="entry name" value="CBS DOMAIN-CONTAINING PROTEIN"/>
    <property type="match status" value="1"/>
</dbReference>
<dbReference type="EMBL" id="BMPG01000001">
    <property type="protein sequence ID" value="GGL51711.1"/>
    <property type="molecule type" value="Genomic_DNA"/>
</dbReference>
<dbReference type="PANTHER" id="PTHR43080">
    <property type="entry name" value="CBS DOMAIN-CONTAINING PROTEIN CBSX3, MITOCHONDRIAL"/>
    <property type="match status" value="1"/>
</dbReference>
<feature type="domain" description="CBS" evidence="3">
    <location>
        <begin position="109"/>
        <end position="167"/>
    </location>
</feature>
<dbReference type="SUPFAM" id="SSF54631">
    <property type="entry name" value="CBS-domain pair"/>
    <property type="match status" value="1"/>
</dbReference>
<keyword evidence="1 2" id="KW-0129">CBS domain</keyword>
<sequence length="167" mass="18314">MSLTAADIMEPDVETVTESEEVGDVLTKLARKHYSGFPVVDDETGRLVGIVTRTDLVDIFQPSDRTLWIPIGLPPFLESMEYGFDLSWGGLDAELDLARNAGKPISAVMTEDVVTVREDATLDELLDVLAGDDPDINRVPVVDSGGFVQGLVTRQDVLRALRDERRA</sequence>
<reference evidence="4" key="1">
    <citation type="journal article" date="2014" name="Int. J. Syst. Evol. Microbiol.">
        <title>Complete genome sequence of Corynebacterium casei LMG S-19264T (=DSM 44701T), isolated from a smear-ripened cheese.</title>
        <authorList>
            <consortium name="US DOE Joint Genome Institute (JGI-PGF)"/>
            <person name="Walter F."/>
            <person name="Albersmeier A."/>
            <person name="Kalinowski J."/>
            <person name="Ruckert C."/>
        </authorList>
    </citation>
    <scope>NUCLEOTIDE SEQUENCE</scope>
    <source>
        <strain evidence="4">JCM 19596</strain>
    </source>
</reference>